<feature type="transmembrane region" description="Helical" evidence="1">
    <location>
        <begin position="37"/>
        <end position="57"/>
    </location>
</feature>
<keyword evidence="1" id="KW-0812">Transmembrane</keyword>
<sequence length="63" mass="6383">MGRVIAYIIGAALIVVGVIALFGAVEVVRGGGNAEAIAQGLLVPASLFVVGGFVIWMGRGRND</sequence>
<reference evidence="2" key="1">
    <citation type="journal article" date="2023" name="Int. J. Syst. Evol. Microbiol.">
        <title>Sinisalibacter aestuarii sp. nov., isolated from estuarine sediment of the Arakawa River.</title>
        <authorList>
            <person name="Arafat S.T."/>
            <person name="Hirano S."/>
            <person name="Sato A."/>
            <person name="Takeuchi K."/>
            <person name="Yasuda T."/>
            <person name="Terahara T."/>
            <person name="Hamada M."/>
            <person name="Kobayashi T."/>
        </authorList>
    </citation>
    <scope>NUCLEOTIDE SEQUENCE</scope>
    <source>
        <strain evidence="2">B-399</strain>
    </source>
</reference>
<keyword evidence="3" id="KW-1185">Reference proteome</keyword>
<comment type="caution">
    <text evidence="2">The sequence shown here is derived from an EMBL/GenBank/DDBJ whole genome shotgun (WGS) entry which is preliminary data.</text>
</comment>
<dbReference type="EMBL" id="BROH01000008">
    <property type="protein sequence ID" value="GKY88900.1"/>
    <property type="molecule type" value="Genomic_DNA"/>
</dbReference>
<dbReference type="Proteomes" id="UP001144205">
    <property type="component" value="Unassembled WGS sequence"/>
</dbReference>
<protein>
    <recommendedName>
        <fullName evidence="4">DUF3098 domain-containing protein</fullName>
    </recommendedName>
</protein>
<gene>
    <name evidence="2" type="ORF">STA1M1_27690</name>
</gene>
<name>A0ABQ5LWX8_9RHOB</name>
<keyword evidence="1" id="KW-1133">Transmembrane helix</keyword>
<dbReference type="RefSeq" id="WP_281842938.1">
    <property type="nucleotide sequence ID" value="NZ_BROH01000008.1"/>
</dbReference>
<feature type="transmembrane region" description="Helical" evidence="1">
    <location>
        <begin position="5"/>
        <end position="25"/>
    </location>
</feature>
<evidence type="ECO:0000256" key="1">
    <source>
        <dbReference type="SAM" id="Phobius"/>
    </source>
</evidence>
<accession>A0ABQ5LWX8</accession>
<proteinExistence type="predicted"/>
<organism evidence="2 3">
    <name type="scientific">Sinisalibacter aestuarii</name>
    <dbReference type="NCBI Taxonomy" id="2949426"/>
    <lineage>
        <taxon>Bacteria</taxon>
        <taxon>Pseudomonadati</taxon>
        <taxon>Pseudomonadota</taxon>
        <taxon>Alphaproteobacteria</taxon>
        <taxon>Rhodobacterales</taxon>
        <taxon>Roseobacteraceae</taxon>
        <taxon>Sinisalibacter</taxon>
    </lineage>
</organism>
<evidence type="ECO:0000313" key="2">
    <source>
        <dbReference type="EMBL" id="GKY88900.1"/>
    </source>
</evidence>
<evidence type="ECO:0000313" key="3">
    <source>
        <dbReference type="Proteomes" id="UP001144205"/>
    </source>
</evidence>
<keyword evidence="1" id="KW-0472">Membrane</keyword>
<evidence type="ECO:0008006" key="4">
    <source>
        <dbReference type="Google" id="ProtNLM"/>
    </source>
</evidence>